<evidence type="ECO:0000256" key="1">
    <source>
        <dbReference type="SAM" id="Phobius"/>
    </source>
</evidence>
<reference evidence="2" key="2">
    <citation type="submission" date="2020-11" db="EMBL/GenBank/DDBJ databases">
        <authorList>
            <person name="McCartney M.A."/>
            <person name="Auch B."/>
            <person name="Kono T."/>
            <person name="Mallez S."/>
            <person name="Becker A."/>
            <person name="Gohl D.M."/>
            <person name="Silverstein K.A.T."/>
            <person name="Koren S."/>
            <person name="Bechman K.B."/>
            <person name="Herman A."/>
            <person name="Abrahante J.E."/>
            <person name="Garbe J."/>
        </authorList>
    </citation>
    <scope>NUCLEOTIDE SEQUENCE</scope>
    <source>
        <strain evidence="2">Duluth1</strain>
        <tissue evidence="2">Whole animal</tissue>
    </source>
</reference>
<feature type="transmembrane region" description="Helical" evidence="1">
    <location>
        <begin position="44"/>
        <end position="63"/>
    </location>
</feature>
<reference evidence="2" key="1">
    <citation type="journal article" date="2019" name="bioRxiv">
        <title>The Genome of the Zebra Mussel, Dreissena polymorpha: A Resource for Invasive Species Research.</title>
        <authorList>
            <person name="McCartney M.A."/>
            <person name="Auch B."/>
            <person name="Kono T."/>
            <person name="Mallez S."/>
            <person name="Zhang Y."/>
            <person name="Obille A."/>
            <person name="Becker A."/>
            <person name="Abrahante J.E."/>
            <person name="Garbe J."/>
            <person name="Badalamenti J.P."/>
            <person name="Herman A."/>
            <person name="Mangelson H."/>
            <person name="Liachko I."/>
            <person name="Sullivan S."/>
            <person name="Sone E.D."/>
            <person name="Koren S."/>
            <person name="Silverstein K.A.T."/>
            <person name="Beckman K.B."/>
            <person name="Gohl D.M."/>
        </authorList>
    </citation>
    <scope>NUCLEOTIDE SEQUENCE</scope>
    <source>
        <strain evidence="2">Duluth1</strain>
        <tissue evidence="2">Whole animal</tissue>
    </source>
</reference>
<organism evidence="2 3">
    <name type="scientific">Dreissena polymorpha</name>
    <name type="common">Zebra mussel</name>
    <name type="synonym">Mytilus polymorpha</name>
    <dbReference type="NCBI Taxonomy" id="45954"/>
    <lineage>
        <taxon>Eukaryota</taxon>
        <taxon>Metazoa</taxon>
        <taxon>Spiralia</taxon>
        <taxon>Lophotrochozoa</taxon>
        <taxon>Mollusca</taxon>
        <taxon>Bivalvia</taxon>
        <taxon>Autobranchia</taxon>
        <taxon>Heteroconchia</taxon>
        <taxon>Euheterodonta</taxon>
        <taxon>Imparidentia</taxon>
        <taxon>Neoheterodontei</taxon>
        <taxon>Myida</taxon>
        <taxon>Dreissenoidea</taxon>
        <taxon>Dreissenidae</taxon>
        <taxon>Dreissena</taxon>
    </lineage>
</organism>
<name>A0A9D4GXY8_DREPO</name>
<sequence length="64" mass="7605">MWPIHRQRLWRMSCSTSRCFVLLHYYSLEVLSGQRISRIFLRQMLMKTCIIFMVVTVAIQASAP</sequence>
<keyword evidence="1" id="KW-0812">Transmembrane</keyword>
<dbReference type="EMBL" id="JAIWYP010000005">
    <property type="protein sequence ID" value="KAH3823511.1"/>
    <property type="molecule type" value="Genomic_DNA"/>
</dbReference>
<keyword evidence="3" id="KW-1185">Reference proteome</keyword>
<keyword evidence="1" id="KW-1133">Transmembrane helix</keyword>
<keyword evidence="1" id="KW-0472">Membrane</keyword>
<comment type="caution">
    <text evidence="2">The sequence shown here is derived from an EMBL/GenBank/DDBJ whole genome shotgun (WGS) entry which is preliminary data.</text>
</comment>
<evidence type="ECO:0000313" key="2">
    <source>
        <dbReference type="EMBL" id="KAH3823511.1"/>
    </source>
</evidence>
<gene>
    <name evidence="2" type="ORF">DPMN_125317</name>
</gene>
<dbReference type="Proteomes" id="UP000828390">
    <property type="component" value="Unassembled WGS sequence"/>
</dbReference>
<accession>A0A9D4GXY8</accession>
<proteinExistence type="predicted"/>
<dbReference type="AlphaFoldDB" id="A0A9D4GXY8"/>
<evidence type="ECO:0000313" key="3">
    <source>
        <dbReference type="Proteomes" id="UP000828390"/>
    </source>
</evidence>
<protein>
    <submittedName>
        <fullName evidence="2">Uncharacterized protein</fullName>
    </submittedName>
</protein>